<accession>A0ABV9AYU0</accession>
<dbReference type="RefSeq" id="WP_381182407.1">
    <property type="nucleotide sequence ID" value="NZ_JBHSFK010000030.1"/>
</dbReference>
<dbReference type="Gene3D" id="1.10.630.10">
    <property type="entry name" value="Cytochrome P450"/>
    <property type="match status" value="1"/>
</dbReference>
<evidence type="ECO:0000256" key="2">
    <source>
        <dbReference type="ARBA" id="ARBA00022617"/>
    </source>
</evidence>
<dbReference type="CDD" id="cd11049">
    <property type="entry name" value="CYP170A1-like"/>
    <property type="match status" value="1"/>
</dbReference>
<dbReference type="PRINTS" id="PR00385">
    <property type="entry name" value="P450"/>
</dbReference>
<evidence type="ECO:0000256" key="7">
    <source>
        <dbReference type="RuleBase" id="RU000461"/>
    </source>
</evidence>
<dbReference type="PRINTS" id="PR00465">
    <property type="entry name" value="EP450IV"/>
</dbReference>
<evidence type="ECO:0000256" key="4">
    <source>
        <dbReference type="ARBA" id="ARBA00023002"/>
    </source>
</evidence>
<protein>
    <submittedName>
        <fullName evidence="8">Cytochrome P450</fullName>
    </submittedName>
</protein>
<keyword evidence="9" id="KW-1185">Reference proteome</keyword>
<evidence type="ECO:0000256" key="5">
    <source>
        <dbReference type="ARBA" id="ARBA00023004"/>
    </source>
</evidence>
<organism evidence="8 9">
    <name type="scientific">Streptomyces vulcanius</name>
    <dbReference type="NCBI Taxonomy" id="1441876"/>
    <lineage>
        <taxon>Bacteria</taxon>
        <taxon>Bacillati</taxon>
        <taxon>Actinomycetota</taxon>
        <taxon>Actinomycetes</taxon>
        <taxon>Kitasatosporales</taxon>
        <taxon>Streptomycetaceae</taxon>
        <taxon>Streptomyces</taxon>
    </lineage>
</organism>
<dbReference type="PROSITE" id="PS00086">
    <property type="entry name" value="CYTOCHROME_P450"/>
    <property type="match status" value="1"/>
</dbReference>
<dbReference type="EMBL" id="JBHSFK010000030">
    <property type="protein sequence ID" value="MFC4505009.1"/>
    <property type="molecule type" value="Genomic_DNA"/>
</dbReference>
<dbReference type="PANTHER" id="PTHR24291">
    <property type="entry name" value="CYTOCHROME P450 FAMILY 4"/>
    <property type="match status" value="1"/>
</dbReference>
<dbReference type="Pfam" id="PF00067">
    <property type="entry name" value="p450"/>
    <property type="match status" value="1"/>
</dbReference>
<keyword evidence="4 7" id="KW-0560">Oxidoreductase</keyword>
<dbReference type="InterPro" id="IPR017972">
    <property type="entry name" value="Cyt_P450_CS"/>
</dbReference>
<dbReference type="PANTHER" id="PTHR24291:SF50">
    <property type="entry name" value="BIFUNCTIONAL ALBAFLAVENONE MONOOXYGENASE_TERPENE SYNTHASE"/>
    <property type="match status" value="1"/>
</dbReference>
<comment type="similarity">
    <text evidence="1 7">Belongs to the cytochrome P450 family.</text>
</comment>
<comment type="caution">
    <text evidence="8">The sequence shown here is derived from an EMBL/GenBank/DDBJ whole genome shotgun (WGS) entry which is preliminary data.</text>
</comment>
<dbReference type="InterPro" id="IPR002403">
    <property type="entry name" value="Cyt_P450_E_grp-IV"/>
</dbReference>
<keyword evidence="3 7" id="KW-0479">Metal-binding</keyword>
<dbReference type="InterPro" id="IPR001128">
    <property type="entry name" value="Cyt_P450"/>
</dbReference>
<proteinExistence type="inferred from homology"/>
<evidence type="ECO:0000256" key="6">
    <source>
        <dbReference type="ARBA" id="ARBA00023033"/>
    </source>
</evidence>
<evidence type="ECO:0000313" key="8">
    <source>
        <dbReference type="EMBL" id="MFC4505009.1"/>
    </source>
</evidence>
<dbReference type="InterPro" id="IPR050196">
    <property type="entry name" value="Cytochrome_P450_Monoox"/>
</dbReference>
<dbReference type="InterPro" id="IPR036396">
    <property type="entry name" value="Cyt_P450_sf"/>
</dbReference>
<keyword evidence="2 7" id="KW-0349">Heme</keyword>
<dbReference type="SUPFAM" id="SSF48264">
    <property type="entry name" value="Cytochrome P450"/>
    <property type="match status" value="1"/>
</dbReference>
<evidence type="ECO:0000313" key="9">
    <source>
        <dbReference type="Proteomes" id="UP001595839"/>
    </source>
</evidence>
<sequence length="452" mass="49824">MASVPLAPKPLPLAGHTLSLLRTPLAFLNSLPETGDLVEVRFGTVQVYFACTPELARQVIMDERTFDKGGPFYKRTREIFGNGLGTCPHAEHRRQRRLIQPAFTSARYGHYAKVMTERIGEVVGGWREGQSLDLFPEMQRITAFTVMTTMIGPQALGPDIMPRVIEDMNTVVKGMYFRMFLPSALDRVPLPSNRRHERAMARLRSDLGAAIARYRSVEDDQQDLMSILVRAQDEESAEDGRTRLTEEELVSQVETIFVAGADSTAGIIAWALHLIASRPGIEAALQQEADEVLVDGAAGFEDLPRLKVAGRVITETLRLYPPGWLLTRTVTRDTRLGEYDLKAGSMVAFSPYLIHHRADLHPDPESFDPDRWAGTTPARAPVNGSMIPFGGGGRKCIGDTFATSQAILALAMVAARWSLRDAPGARPRPSLSGLLVPKGIRMIPSARQACRT</sequence>
<name>A0ABV9AYU0_9ACTN</name>
<keyword evidence="6 7" id="KW-0503">Monooxygenase</keyword>
<keyword evidence="5 7" id="KW-0408">Iron</keyword>
<evidence type="ECO:0000256" key="3">
    <source>
        <dbReference type="ARBA" id="ARBA00022723"/>
    </source>
</evidence>
<evidence type="ECO:0000256" key="1">
    <source>
        <dbReference type="ARBA" id="ARBA00010617"/>
    </source>
</evidence>
<dbReference type="Proteomes" id="UP001595839">
    <property type="component" value="Unassembled WGS sequence"/>
</dbReference>
<reference evidence="9" key="1">
    <citation type="journal article" date="2019" name="Int. J. Syst. Evol. Microbiol.">
        <title>The Global Catalogue of Microorganisms (GCM) 10K type strain sequencing project: providing services to taxonomists for standard genome sequencing and annotation.</title>
        <authorList>
            <consortium name="The Broad Institute Genomics Platform"/>
            <consortium name="The Broad Institute Genome Sequencing Center for Infectious Disease"/>
            <person name="Wu L."/>
            <person name="Ma J."/>
        </authorList>
    </citation>
    <scope>NUCLEOTIDE SEQUENCE [LARGE SCALE GENOMIC DNA]</scope>
    <source>
        <strain evidence="9">CGMCC 4.7177</strain>
    </source>
</reference>
<gene>
    <name evidence="8" type="ORF">ACFPIH_36875</name>
</gene>